<dbReference type="Pfam" id="PF20973">
    <property type="entry name" value="VUPS"/>
    <property type="match status" value="1"/>
</dbReference>
<dbReference type="InterPro" id="IPR048533">
    <property type="entry name" value="VUPS"/>
</dbReference>
<gene>
    <name evidence="3" type="ORF">GWK10_10625</name>
</gene>
<feature type="transmembrane region" description="Helical" evidence="1">
    <location>
        <begin position="6"/>
        <end position="26"/>
    </location>
</feature>
<accession>A0A6M0CQ95</accession>
<keyword evidence="4" id="KW-1185">Reference proteome</keyword>
<keyword evidence="1" id="KW-0472">Membrane</keyword>
<protein>
    <recommendedName>
        <fullName evidence="2">Vitamin uptake-like sensor domain-containing protein</fullName>
    </recommendedName>
</protein>
<keyword evidence="1" id="KW-1133">Transmembrane helix</keyword>
<feature type="transmembrane region" description="Helical" evidence="1">
    <location>
        <begin position="64"/>
        <end position="84"/>
    </location>
</feature>
<evidence type="ECO:0000256" key="1">
    <source>
        <dbReference type="SAM" id="Phobius"/>
    </source>
</evidence>
<name>A0A6M0CQ95_9FLAO</name>
<feature type="domain" description="Vitamin uptake-like sensor" evidence="2">
    <location>
        <begin position="21"/>
        <end position="221"/>
    </location>
</feature>
<organism evidence="3 4">
    <name type="scientific">Spongiivirga citrea</name>
    <dbReference type="NCBI Taxonomy" id="1481457"/>
    <lineage>
        <taxon>Bacteria</taxon>
        <taxon>Pseudomonadati</taxon>
        <taxon>Bacteroidota</taxon>
        <taxon>Flavobacteriia</taxon>
        <taxon>Flavobacteriales</taxon>
        <taxon>Flavobacteriaceae</taxon>
        <taxon>Spongiivirga</taxon>
    </lineage>
</organism>
<feature type="transmembrane region" description="Helical" evidence="1">
    <location>
        <begin position="33"/>
        <end position="52"/>
    </location>
</feature>
<dbReference type="RefSeq" id="WP_164032344.1">
    <property type="nucleotide sequence ID" value="NZ_JAABOQ010000004.1"/>
</dbReference>
<dbReference type="Proteomes" id="UP000474296">
    <property type="component" value="Unassembled WGS sequence"/>
</dbReference>
<feature type="transmembrane region" description="Helical" evidence="1">
    <location>
        <begin position="171"/>
        <end position="192"/>
    </location>
</feature>
<dbReference type="AlphaFoldDB" id="A0A6M0CQ95"/>
<keyword evidence="1" id="KW-0812">Transmembrane</keyword>
<proteinExistence type="predicted"/>
<evidence type="ECO:0000313" key="4">
    <source>
        <dbReference type="Proteomes" id="UP000474296"/>
    </source>
</evidence>
<sequence length="393" mass="44327">MDSFSSLNFALLISLYISIAFFVSLIFKLRTKLGIGILFAGIGAFQFLQTYLTNTIQIQIDSFLTISPGTILFNASLFAVLILFVKEGAARARSLLYALLITNLFLCAIQYFIGLSFPESPMANLFNTDSIAIGIKTFSLGTILLFLDGLLVFFLYNQISRKLNGFFKKAVIIMTLVFFFDAFVFLTVIQGVELNSNFLNSTILKAFLSSLIYSVLFALYLKFFEKSKFVKGNSYSLSTYFSFLLYRGELENIQKKLAHQEKVFSDELVASETRFQLASELANLGYWQFNAQNKVFLLNDQLLKIYRTPLESIGSYLLSIKDYIDQFIPKEEQAAFISKLDSIDFGQAPSRSEIKHKVAFGDGSQGYVITVILTEKDSSTNEIKVHGITRATR</sequence>
<evidence type="ECO:0000259" key="2">
    <source>
        <dbReference type="Pfam" id="PF20973"/>
    </source>
</evidence>
<evidence type="ECO:0000313" key="3">
    <source>
        <dbReference type="EMBL" id="NER17667.1"/>
    </source>
</evidence>
<dbReference type="EMBL" id="JAABOQ010000004">
    <property type="protein sequence ID" value="NER17667.1"/>
    <property type="molecule type" value="Genomic_DNA"/>
</dbReference>
<feature type="transmembrane region" description="Helical" evidence="1">
    <location>
        <begin position="198"/>
        <end position="221"/>
    </location>
</feature>
<reference evidence="3 4" key="1">
    <citation type="submission" date="2020-01" db="EMBL/GenBank/DDBJ databases">
        <title>Spongiivirga citrea KCTC 32990T.</title>
        <authorList>
            <person name="Wang G."/>
        </authorList>
    </citation>
    <scope>NUCLEOTIDE SEQUENCE [LARGE SCALE GENOMIC DNA]</scope>
    <source>
        <strain evidence="3 4">KCTC 32990</strain>
    </source>
</reference>
<dbReference type="Gene3D" id="3.30.450.20">
    <property type="entry name" value="PAS domain"/>
    <property type="match status" value="1"/>
</dbReference>
<comment type="caution">
    <text evidence="3">The sequence shown here is derived from an EMBL/GenBank/DDBJ whole genome shotgun (WGS) entry which is preliminary data.</text>
</comment>
<feature type="transmembrane region" description="Helical" evidence="1">
    <location>
        <begin position="137"/>
        <end position="159"/>
    </location>
</feature>
<feature type="transmembrane region" description="Helical" evidence="1">
    <location>
        <begin position="96"/>
        <end position="117"/>
    </location>
</feature>